<accession>A0A3S1AZK4</accession>
<evidence type="ECO:0000313" key="2">
    <source>
        <dbReference type="Proteomes" id="UP000281028"/>
    </source>
</evidence>
<dbReference type="Proteomes" id="UP000281028">
    <property type="component" value="Unassembled WGS sequence"/>
</dbReference>
<gene>
    <name evidence="1" type="ORF">ECE50_002330</name>
</gene>
<reference evidence="1" key="1">
    <citation type="submission" date="2020-05" db="EMBL/GenBank/DDBJ databases">
        <title>Chitinophaga laudate sp. nov., isolated from a tropical peat swamp.</title>
        <authorList>
            <person name="Goh C.B.S."/>
            <person name="Lee M.S."/>
            <person name="Parimannan S."/>
            <person name="Pasbakhsh P."/>
            <person name="Yule C.M."/>
            <person name="Rajandas H."/>
            <person name="Loke S."/>
            <person name="Croft L."/>
            <person name="Tan J.B.L."/>
        </authorList>
    </citation>
    <scope>NUCLEOTIDE SEQUENCE</scope>
    <source>
        <strain evidence="1">Mgbs1</strain>
    </source>
</reference>
<name>A0A3S1AZK4_9BACT</name>
<dbReference type="Gene3D" id="1.10.1200.10">
    <property type="entry name" value="ACP-like"/>
    <property type="match status" value="1"/>
</dbReference>
<dbReference type="SUPFAM" id="SSF47336">
    <property type="entry name" value="ACP-like"/>
    <property type="match status" value="1"/>
</dbReference>
<comment type="caution">
    <text evidence="1">The sequence shown here is derived from an EMBL/GenBank/DDBJ whole genome shotgun (WGS) entry which is preliminary data.</text>
</comment>
<proteinExistence type="predicted"/>
<organism evidence="1 2">
    <name type="scientific">Chitinophaga solisilvae</name>
    <dbReference type="NCBI Taxonomy" id="1233460"/>
    <lineage>
        <taxon>Bacteria</taxon>
        <taxon>Pseudomonadati</taxon>
        <taxon>Bacteroidota</taxon>
        <taxon>Chitinophagia</taxon>
        <taxon>Chitinophagales</taxon>
        <taxon>Chitinophagaceae</taxon>
        <taxon>Chitinophaga</taxon>
    </lineage>
</organism>
<dbReference type="InterPro" id="IPR036736">
    <property type="entry name" value="ACP-like_sf"/>
</dbReference>
<sequence length="91" mass="10566">MNESSLEELKEKQQIFNTIQSHIVEIIPDLSSHSFVDTELFRDLVDDSMERAAILTRTIESFSLRVPLATFFGPKDFKALIELIFKLMHRP</sequence>
<dbReference type="AlphaFoldDB" id="A0A3S1AZK4"/>
<dbReference type="EMBL" id="RIAR02000001">
    <property type="protein sequence ID" value="NSL85650.1"/>
    <property type="molecule type" value="Genomic_DNA"/>
</dbReference>
<keyword evidence="2" id="KW-1185">Reference proteome</keyword>
<evidence type="ECO:0000313" key="1">
    <source>
        <dbReference type="EMBL" id="NSL85650.1"/>
    </source>
</evidence>
<protein>
    <submittedName>
        <fullName evidence="1">Acyl carrier protein</fullName>
    </submittedName>
</protein>